<protein>
    <recommendedName>
        <fullName evidence="6">Ribosomal RNA small subunit methyltransferase I</fullName>
        <ecNumber evidence="6">2.1.1.198</ecNumber>
    </recommendedName>
    <alternativeName>
        <fullName evidence="6">16S rRNA 2'-O-ribose C1402 methyltransferase</fullName>
    </alternativeName>
    <alternativeName>
        <fullName evidence="6">rRNA (cytidine-2'-O-)-methyltransferase RsmI</fullName>
    </alternativeName>
</protein>
<evidence type="ECO:0000256" key="1">
    <source>
        <dbReference type="ARBA" id="ARBA00022490"/>
    </source>
</evidence>
<dbReference type="GO" id="GO:0005737">
    <property type="term" value="C:cytoplasm"/>
    <property type="evidence" value="ECO:0007669"/>
    <property type="project" value="UniProtKB-SubCell"/>
</dbReference>
<dbReference type="Gene3D" id="3.30.950.10">
    <property type="entry name" value="Methyltransferase, Cobalt-precorrin-4 Transmethylase, Domain 2"/>
    <property type="match status" value="1"/>
</dbReference>
<keyword evidence="7" id="KW-0472">Membrane</keyword>
<evidence type="ECO:0000256" key="2">
    <source>
        <dbReference type="ARBA" id="ARBA00022552"/>
    </source>
</evidence>
<keyword evidence="2 6" id="KW-0698">rRNA processing</keyword>
<evidence type="ECO:0000256" key="6">
    <source>
        <dbReference type="HAMAP-Rule" id="MF_01877"/>
    </source>
</evidence>
<comment type="similarity">
    <text evidence="6">Belongs to the methyltransferase superfamily. RsmI family.</text>
</comment>
<keyword evidence="7" id="KW-1133">Transmembrane helix</keyword>
<gene>
    <name evidence="6 9" type="primary">rsmI</name>
    <name evidence="9" type="ORF">C6B37_00400</name>
</gene>
<dbReference type="NCBIfam" id="TIGR00096">
    <property type="entry name" value="16S rRNA (cytidine(1402)-2'-O)-methyltransferase"/>
    <property type="match status" value="1"/>
</dbReference>
<keyword evidence="5 6" id="KW-0949">S-adenosyl-L-methionine</keyword>
<dbReference type="InterPro" id="IPR000878">
    <property type="entry name" value="4pyrrol_Mease"/>
</dbReference>
<dbReference type="InterPro" id="IPR008189">
    <property type="entry name" value="rRNA_ssu_MeTfrase_I"/>
</dbReference>
<dbReference type="HAMAP" id="MF_01877">
    <property type="entry name" value="16SrRNA_methyltr_I"/>
    <property type="match status" value="1"/>
</dbReference>
<organism evidence="9 10">
    <name type="scientific">Candidatus Phytoplasma phoenicium</name>
    <dbReference type="NCBI Taxonomy" id="198422"/>
    <lineage>
        <taxon>Bacteria</taxon>
        <taxon>Bacillati</taxon>
        <taxon>Mycoplasmatota</taxon>
        <taxon>Mollicutes</taxon>
        <taxon>Acholeplasmatales</taxon>
        <taxon>Acholeplasmataceae</taxon>
        <taxon>Candidatus Phytoplasma</taxon>
        <taxon>16SrIX (Pigeon pea witches'-broom group)</taxon>
    </lineage>
</organism>
<dbReference type="Gene3D" id="3.40.1010.10">
    <property type="entry name" value="Cobalt-precorrin-4 Transmethylase, Domain 1"/>
    <property type="match status" value="1"/>
</dbReference>
<evidence type="ECO:0000256" key="4">
    <source>
        <dbReference type="ARBA" id="ARBA00022679"/>
    </source>
</evidence>
<keyword evidence="1 6" id="KW-0963">Cytoplasm</keyword>
<sequence>MINIQQTFLTIKATLYLVATPIGNLSDLSFRAVEILRTVDYILTEDTRRARILLNHYHLSNHLISLHRYNEKQKLTQLLELLGKGKNLALISDAGTPLISDPGLLLVREIQKAGFYVTTVPGASAFLAAFSLSTFSLPFIFFGFLPKKIKQKIQTLIKYRFWNETLIFYESPKRILNTLILLQKYYPQRKIALMRELTKKFETIMHGHIEEFIAQKFTCKGEYVLVIEGFTRNNDISYNNVEMDESILFWKNQGLTEKEIFNKLAKNYQFSKKDIYRKYKIQILEKEKDN</sequence>
<dbReference type="PROSITE" id="PS01296">
    <property type="entry name" value="RSMI"/>
    <property type="match status" value="1"/>
</dbReference>
<keyword evidence="10" id="KW-1185">Reference proteome</keyword>
<proteinExistence type="inferred from homology"/>
<dbReference type="PIRSF" id="PIRSF005917">
    <property type="entry name" value="MTase_YraL"/>
    <property type="match status" value="1"/>
</dbReference>
<comment type="caution">
    <text evidence="9">The sequence shown here is derived from an EMBL/GenBank/DDBJ whole genome shotgun (WGS) entry which is preliminary data.</text>
</comment>
<evidence type="ECO:0000256" key="3">
    <source>
        <dbReference type="ARBA" id="ARBA00022603"/>
    </source>
</evidence>
<dbReference type="FunFam" id="3.40.1010.10:FF:000007">
    <property type="entry name" value="Ribosomal RNA small subunit methyltransferase I"/>
    <property type="match status" value="1"/>
</dbReference>
<dbReference type="Proteomes" id="UP000238672">
    <property type="component" value="Unassembled WGS sequence"/>
</dbReference>
<feature type="transmembrane region" description="Helical" evidence="7">
    <location>
        <begin position="125"/>
        <end position="145"/>
    </location>
</feature>
<dbReference type="InterPro" id="IPR014777">
    <property type="entry name" value="4pyrrole_Mease_sub1"/>
</dbReference>
<keyword evidence="3 6" id="KW-0489">Methyltransferase</keyword>
<dbReference type="CDD" id="cd11648">
    <property type="entry name" value="RsmI"/>
    <property type="match status" value="1"/>
</dbReference>
<evidence type="ECO:0000256" key="7">
    <source>
        <dbReference type="SAM" id="Phobius"/>
    </source>
</evidence>
<dbReference type="SUPFAM" id="SSF53790">
    <property type="entry name" value="Tetrapyrrole methylase"/>
    <property type="match status" value="1"/>
</dbReference>
<evidence type="ECO:0000313" key="10">
    <source>
        <dbReference type="Proteomes" id="UP000238672"/>
    </source>
</evidence>
<dbReference type="EMBL" id="PUUG01000005">
    <property type="protein sequence ID" value="PQP79909.1"/>
    <property type="molecule type" value="Genomic_DNA"/>
</dbReference>
<dbReference type="PANTHER" id="PTHR46111">
    <property type="entry name" value="RIBOSOMAL RNA SMALL SUBUNIT METHYLTRANSFERASE I"/>
    <property type="match status" value="1"/>
</dbReference>
<comment type="function">
    <text evidence="6">Catalyzes the 2'-O-methylation of the ribose of cytidine 1402 (C1402) in 16S rRNA.</text>
</comment>
<dbReference type="InterPro" id="IPR014776">
    <property type="entry name" value="4pyrrole_Mease_sub2"/>
</dbReference>
<accession>A0A2S8NVE1</accession>
<dbReference type="PANTHER" id="PTHR46111:SF1">
    <property type="entry name" value="RIBOSOMAL RNA SMALL SUBUNIT METHYLTRANSFERASE I"/>
    <property type="match status" value="1"/>
</dbReference>
<evidence type="ECO:0000259" key="8">
    <source>
        <dbReference type="Pfam" id="PF00590"/>
    </source>
</evidence>
<reference evidence="9 10" key="1">
    <citation type="submission" date="2018-02" db="EMBL/GenBank/DDBJ databases">
        <title>Metagenomics reveals mixed infection of spiroplasma and phytoplasma in chicory.</title>
        <authorList>
            <person name="Polano C."/>
            <person name="Moruzzi S."/>
            <person name="Ermacora P."/>
            <person name="Ferrini F."/>
            <person name="Martini M."/>
            <person name="Firrao G."/>
        </authorList>
    </citation>
    <scope>NUCLEOTIDE SEQUENCE [LARGE SCALE GENOMIC DNA]</scope>
    <source>
        <strain evidence="9 10">ChiP</strain>
    </source>
</reference>
<keyword evidence="7" id="KW-0812">Transmembrane</keyword>
<name>A0A2S8NVE1_9MOLU</name>
<feature type="domain" description="Tetrapyrrole methylase" evidence="8">
    <location>
        <begin position="14"/>
        <end position="211"/>
    </location>
</feature>
<dbReference type="AlphaFoldDB" id="A0A2S8NVE1"/>
<dbReference type="GO" id="GO:0070677">
    <property type="term" value="F:rRNA (cytosine-2'-O-)-methyltransferase activity"/>
    <property type="evidence" value="ECO:0007669"/>
    <property type="project" value="UniProtKB-UniRule"/>
</dbReference>
<evidence type="ECO:0000256" key="5">
    <source>
        <dbReference type="ARBA" id="ARBA00022691"/>
    </source>
</evidence>
<dbReference type="InterPro" id="IPR035996">
    <property type="entry name" value="4pyrrol_Methylase_sf"/>
</dbReference>
<dbReference type="Pfam" id="PF00590">
    <property type="entry name" value="TP_methylase"/>
    <property type="match status" value="1"/>
</dbReference>
<evidence type="ECO:0000313" key="9">
    <source>
        <dbReference type="EMBL" id="PQP79909.1"/>
    </source>
</evidence>
<dbReference type="EC" id="2.1.1.198" evidence="6"/>
<comment type="subcellular location">
    <subcellularLocation>
        <location evidence="6">Cytoplasm</location>
    </subcellularLocation>
</comment>
<comment type="catalytic activity">
    <reaction evidence="6">
        <text>cytidine(1402) in 16S rRNA + S-adenosyl-L-methionine = 2'-O-methylcytidine(1402) in 16S rRNA + S-adenosyl-L-homocysteine + H(+)</text>
        <dbReference type="Rhea" id="RHEA:42924"/>
        <dbReference type="Rhea" id="RHEA-COMP:10285"/>
        <dbReference type="Rhea" id="RHEA-COMP:10286"/>
        <dbReference type="ChEBI" id="CHEBI:15378"/>
        <dbReference type="ChEBI" id="CHEBI:57856"/>
        <dbReference type="ChEBI" id="CHEBI:59789"/>
        <dbReference type="ChEBI" id="CHEBI:74495"/>
        <dbReference type="ChEBI" id="CHEBI:82748"/>
        <dbReference type="EC" id="2.1.1.198"/>
    </reaction>
</comment>
<dbReference type="InterPro" id="IPR018063">
    <property type="entry name" value="SAM_MeTrfase_RsmI_CS"/>
</dbReference>
<keyword evidence="4 6" id="KW-0808">Transferase</keyword>